<dbReference type="GO" id="GO:0043041">
    <property type="term" value="P:amino acid activation for nonribosomal peptide biosynthetic process"/>
    <property type="evidence" value="ECO:0007669"/>
    <property type="project" value="TreeGrafter"/>
</dbReference>
<feature type="domain" description="Carrier" evidence="6">
    <location>
        <begin position="1594"/>
        <end position="1668"/>
    </location>
</feature>
<feature type="compositionally biased region" description="Basic and acidic residues" evidence="5">
    <location>
        <begin position="1669"/>
        <end position="1679"/>
    </location>
</feature>
<dbReference type="InterPro" id="IPR009081">
    <property type="entry name" value="PP-bd_ACP"/>
</dbReference>
<dbReference type="InterPro" id="IPR036736">
    <property type="entry name" value="ACP-like_sf"/>
</dbReference>
<dbReference type="EMBL" id="JACHVU010000009">
    <property type="protein sequence ID" value="MBB2992300.1"/>
    <property type="molecule type" value="Genomic_DNA"/>
</dbReference>
<gene>
    <name evidence="7" type="ORF">FHR72_003799</name>
</gene>
<dbReference type="InterPro" id="IPR025110">
    <property type="entry name" value="AMP-bd_C"/>
</dbReference>
<dbReference type="Pfam" id="PF13193">
    <property type="entry name" value="AMP-binding_C"/>
    <property type="match status" value="1"/>
</dbReference>
<comment type="cofactor">
    <cofactor evidence="1">
        <name>pantetheine 4'-phosphate</name>
        <dbReference type="ChEBI" id="CHEBI:47942"/>
    </cofactor>
</comment>
<reference evidence="7 8" key="1">
    <citation type="submission" date="2020-08" db="EMBL/GenBank/DDBJ databases">
        <title>The Agave Microbiome: Exploring the role of microbial communities in plant adaptations to desert environments.</title>
        <authorList>
            <person name="Partida-Martinez L.P."/>
        </authorList>
    </citation>
    <scope>NUCLEOTIDE SEQUENCE [LARGE SCALE GENOMIC DNA]</scope>
    <source>
        <strain evidence="7 8">AT2.18</strain>
    </source>
</reference>
<dbReference type="Pfam" id="PF00668">
    <property type="entry name" value="Condensation"/>
    <property type="match status" value="2"/>
</dbReference>
<dbReference type="Gene3D" id="3.30.559.10">
    <property type="entry name" value="Chloramphenicol acetyltransferase-like domain"/>
    <property type="match status" value="2"/>
</dbReference>
<dbReference type="PROSITE" id="PS00455">
    <property type="entry name" value="AMP_BINDING"/>
    <property type="match status" value="1"/>
</dbReference>
<dbReference type="PANTHER" id="PTHR45527">
    <property type="entry name" value="NONRIBOSOMAL PEPTIDE SYNTHETASE"/>
    <property type="match status" value="1"/>
</dbReference>
<evidence type="ECO:0000256" key="5">
    <source>
        <dbReference type="SAM" id="MobiDB-lite"/>
    </source>
</evidence>
<sequence length="1707" mass="186061">MTDIDTLDDRRLELLRRRLQERGLAAGAEDTVDDTALTEGQLRMWFVHATDPSGALLNVCLSYRITGEVDVARLHDAVDAVARRHSILRTTYTQQSDDSGEPGMPVPTVHPDLTPGWADHDLSDLSERARQLRLEVLAQREFAKPFDLGSESPLRITVIRTGATELVLLLVAHHIAWDDGSWEVFFGDLTRAYTGQELTPAPRAAAPVQGSDDDDVTYWRSVMKDPPEPLELPGPTGSAIPTSWRSQRATLRLDATAAARVAATAGDAGATPYALLLAVFGVLVHRYSHVDDFLVATPVLNRTGATEDVIGYFGNTVAMRLRPRPEMTFRELLTQTRDTALGAFAHQRVGLDRMVREINPDRRHGAERMTRVSFGFRGPDRFGFTPPGVSCERADLRSHLTHLPLGVMVEFDETGILVELEYLVEIIEPRLAGQLLDHYAVLLGGALDAPDATLSALPMMGPEDSAWLRDMSCGPRFDTPDATITDLVEAQVERTPDGTAVVYEGRHFTYRELNEAANRVAHWLIGQGVGAEDRVAVLLDKSPDLVITALGVLKAGAVYVPVDPTYPQDRLDFILGDCDAKLVVREPITGTHDKPAHNPSDADRVRPLRPGNTAYLIYTSGSTGLPKGVPVPHRPVAEYFVWFKDDYQVDADDRLLQVASPSFDVSIAEVFGTLACGARLVIHRPGGLNDIGYLTDLLRDEGITAMHFVPSLLGLFLSLPGVNQWRTLQRVPIGGEALPGEVADKFHATFDALLHNFYGPTETVINATRFKVEGRQGTRIVPIGKPKINTQIHILDAALQPVPVGSIGEIYIGGTHVAHGYHRRPGLTAERFVADPFTPGARMYRSGDLARRNADGDVEFVGRADEQVKIRGFRIELGDVAAAITVDPSVGQAVVVVSDLPTLGKSLVGYLTPADGAGVDVDRIRARVAAALPEYMTPAAYVVVDHIPITAHGKIDRAALPEPEITAVNAFREPTTGTEHQLAEVFSELLGHDRVGADDSFFDLGGHSLLATKLVAELRPRFGVEVGVRDIFEHPTVARLAAHLDTLTTGEAGNRRPRLVAAAQDGPAPLSSSQLRSWFGYRIEGRSPINNIPFAARLSGPCDVDAFVAAIRDVVERHAILRTTYREIDGVPYQIVNPAADVPVRRARGNGGDWLRAELDRERKHTFDLEEDWPIRAAVLGVGDDHVLSVVIHHIAGDHWSGGVLFTDLVTAYRARKTGERPGWGPLPVQYTDYGAWQAELLSDDTGIAAPQREYWTRQLAGAPAEAGLPLDFPRPRIPSGSGDAVQFSIDARTRDTLAALCRELGITEFMLLQAAVAVVLYKAGGGVDIPLGTPVAGRTEPELQQLVGFFVNFVVLRNDLSGNPTLREVLSRARDMALSAYSNQDVPFEQIVEAVNPPRTLARNPLFQVVVHVREQLPQRQRIDTDTEFTAIEPTFDIAQADLSLNFLAGDGAEESGAGEGGYRGYLIYRPELYARRTIERLAGWLNLVVTAFAENPDRTLRDVEILTPEEKQRISGEWSSGTQVRVLDEDLAPVPVGVFGDLYLTGGPFPGSQPYRTGDRARWGDDGRLEIIAGKPVVMQAAPAAVPRDYAAPETDTERALATLLVDLLGAEEVGRYDDFFGLGGDSVLAVQLAARARDAGLELTARMVFEHPELAALATALDAEDQTGRQREDTHHAPMSASGLSEDELAALTASWSNVGDDAR</sequence>
<dbReference type="InterPro" id="IPR020806">
    <property type="entry name" value="PKS_PP-bd"/>
</dbReference>
<dbReference type="Pfam" id="PF00501">
    <property type="entry name" value="AMP-binding"/>
    <property type="match status" value="1"/>
</dbReference>
<dbReference type="FunFam" id="1.10.1200.10:FF:000016">
    <property type="entry name" value="Non-ribosomal peptide synthase"/>
    <property type="match status" value="1"/>
</dbReference>
<proteinExistence type="inferred from homology"/>
<evidence type="ECO:0000256" key="4">
    <source>
        <dbReference type="ARBA" id="ARBA00022553"/>
    </source>
</evidence>
<dbReference type="GO" id="GO:0008610">
    <property type="term" value="P:lipid biosynthetic process"/>
    <property type="evidence" value="ECO:0007669"/>
    <property type="project" value="UniProtKB-ARBA"/>
</dbReference>
<dbReference type="SMART" id="SM00823">
    <property type="entry name" value="PKS_PP"/>
    <property type="match status" value="2"/>
</dbReference>
<dbReference type="SUPFAM" id="SSF52777">
    <property type="entry name" value="CoA-dependent acyltransferases"/>
    <property type="match status" value="4"/>
</dbReference>
<dbReference type="InterPro" id="IPR000873">
    <property type="entry name" value="AMP-dep_synth/lig_dom"/>
</dbReference>
<dbReference type="FunFam" id="3.40.50.980:FF:000001">
    <property type="entry name" value="Non-ribosomal peptide synthetase"/>
    <property type="match status" value="1"/>
</dbReference>
<dbReference type="GO" id="GO:0044550">
    <property type="term" value="P:secondary metabolite biosynthetic process"/>
    <property type="evidence" value="ECO:0007669"/>
    <property type="project" value="UniProtKB-ARBA"/>
</dbReference>
<evidence type="ECO:0000256" key="1">
    <source>
        <dbReference type="ARBA" id="ARBA00001957"/>
    </source>
</evidence>
<dbReference type="CDD" id="cd17646">
    <property type="entry name" value="A_NRPS_AB3403-like"/>
    <property type="match status" value="1"/>
</dbReference>
<keyword evidence="3" id="KW-0596">Phosphopantetheine</keyword>
<organism evidence="7 8">
    <name type="scientific">Mycolicibacterium iranicum</name>
    <name type="common">Mycobacterium iranicum</name>
    <dbReference type="NCBI Taxonomy" id="912594"/>
    <lineage>
        <taxon>Bacteria</taxon>
        <taxon>Bacillati</taxon>
        <taxon>Actinomycetota</taxon>
        <taxon>Actinomycetes</taxon>
        <taxon>Mycobacteriales</taxon>
        <taxon>Mycobacteriaceae</taxon>
        <taxon>Mycolicibacterium</taxon>
    </lineage>
</organism>
<dbReference type="UniPathway" id="UPA00011"/>
<dbReference type="InterPro" id="IPR023213">
    <property type="entry name" value="CAT-like_dom_sf"/>
</dbReference>
<dbReference type="Gene3D" id="3.30.559.30">
    <property type="entry name" value="Nonribosomal peptide synthetase, condensation domain"/>
    <property type="match status" value="2"/>
</dbReference>
<dbReference type="Gene3D" id="3.40.50.1820">
    <property type="entry name" value="alpha/beta hydrolase"/>
    <property type="match status" value="1"/>
</dbReference>
<evidence type="ECO:0000256" key="3">
    <source>
        <dbReference type="ARBA" id="ARBA00022450"/>
    </source>
</evidence>
<accession>A0A839Q8H6</accession>
<dbReference type="GO" id="GO:0072330">
    <property type="term" value="P:monocarboxylic acid biosynthetic process"/>
    <property type="evidence" value="ECO:0007669"/>
    <property type="project" value="UniProtKB-ARBA"/>
</dbReference>
<dbReference type="FunFam" id="2.30.38.10:FF:000001">
    <property type="entry name" value="Non-ribosomal peptide synthetase PvdI"/>
    <property type="match status" value="1"/>
</dbReference>
<dbReference type="InterPro" id="IPR010071">
    <property type="entry name" value="AA_adenyl_dom"/>
</dbReference>
<comment type="similarity">
    <text evidence="2">Belongs to the ATP-dependent AMP-binding enzyme family.</text>
</comment>
<keyword evidence="8" id="KW-1185">Reference proteome</keyword>
<dbReference type="RefSeq" id="WP_183470918.1">
    <property type="nucleotide sequence ID" value="NZ_JACHVU010000009.1"/>
</dbReference>
<dbReference type="Gene3D" id="3.30.300.30">
    <property type="match status" value="1"/>
</dbReference>
<dbReference type="GO" id="GO:0003824">
    <property type="term" value="F:catalytic activity"/>
    <property type="evidence" value="ECO:0007669"/>
    <property type="project" value="InterPro"/>
</dbReference>
<dbReference type="GO" id="GO:0031177">
    <property type="term" value="F:phosphopantetheine binding"/>
    <property type="evidence" value="ECO:0007669"/>
    <property type="project" value="InterPro"/>
</dbReference>
<dbReference type="Gene3D" id="3.40.50.12780">
    <property type="entry name" value="N-terminal domain of ligase-like"/>
    <property type="match status" value="2"/>
</dbReference>
<dbReference type="InterPro" id="IPR029058">
    <property type="entry name" value="AB_hydrolase_fold"/>
</dbReference>
<dbReference type="PANTHER" id="PTHR45527:SF1">
    <property type="entry name" value="FATTY ACID SYNTHASE"/>
    <property type="match status" value="1"/>
</dbReference>
<dbReference type="NCBIfam" id="TIGR01733">
    <property type="entry name" value="AA-adenyl-dom"/>
    <property type="match status" value="1"/>
</dbReference>
<dbReference type="InterPro" id="IPR006162">
    <property type="entry name" value="Ppantetheine_attach_site"/>
</dbReference>
<dbReference type="GO" id="GO:0005829">
    <property type="term" value="C:cytosol"/>
    <property type="evidence" value="ECO:0007669"/>
    <property type="project" value="TreeGrafter"/>
</dbReference>
<dbReference type="InterPro" id="IPR020845">
    <property type="entry name" value="AMP-binding_CS"/>
</dbReference>
<evidence type="ECO:0000259" key="6">
    <source>
        <dbReference type="PROSITE" id="PS50075"/>
    </source>
</evidence>
<evidence type="ECO:0000313" key="8">
    <source>
        <dbReference type="Proteomes" id="UP000550501"/>
    </source>
</evidence>
<comment type="caution">
    <text evidence="7">The sequence shown here is derived from an EMBL/GenBank/DDBJ whole genome shotgun (WGS) entry which is preliminary data.</text>
</comment>
<dbReference type="FunFam" id="3.30.300.30:FF:000010">
    <property type="entry name" value="Enterobactin synthetase component F"/>
    <property type="match status" value="1"/>
</dbReference>
<dbReference type="Gene3D" id="1.10.1200.10">
    <property type="entry name" value="ACP-like"/>
    <property type="match status" value="1"/>
</dbReference>
<dbReference type="SUPFAM" id="SSF47336">
    <property type="entry name" value="ACP-like"/>
    <property type="match status" value="2"/>
</dbReference>
<name>A0A839Q8H6_MYCIR</name>
<dbReference type="PROSITE" id="PS00012">
    <property type="entry name" value="PHOSPHOPANTETHEINE"/>
    <property type="match status" value="2"/>
</dbReference>
<evidence type="ECO:0000256" key="2">
    <source>
        <dbReference type="ARBA" id="ARBA00006432"/>
    </source>
</evidence>
<feature type="region of interest" description="Disordered" evidence="5">
    <location>
        <begin position="1666"/>
        <end position="1689"/>
    </location>
</feature>
<dbReference type="SUPFAM" id="SSF56801">
    <property type="entry name" value="Acetyl-CoA synthetase-like"/>
    <property type="match status" value="2"/>
</dbReference>
<dbReference type="InterPro" id="IPR045851">
    <property type="entry name" value="AMP-bd_C_sf"/>
</dbReference>
<feature type="domain" description="Carrier" evidence="6">
    <location>
        <begin position="973"/>
        <end position="1048"/>
    </location>
</feature>
<dbReference type="SMART" id="SM01294">
    <property type="entry name" value="PKS_PP_betabranch"/>
    <property type="match status" value="1"/>
</dbReference>
<dbReference type="PROSITE" id="PS50075">
    <property type="entry name" value="CARRIER"/>
    <property type="match status" value="2"/>
</dbReference>
<dbReference type="InterPro" id="IPR042099">
    <property type="entry name" value="ANL_N_sf"/>
</dbReference>
<dbReference type="InterPro" id="IPR001242">
    <property type="entry name" value="Condensation_dom"/>
</dbReference>
<dbReference type="CDD" id="cd19540">
    <property type="entry name" value="LCL_NRPS-like"/>
    <property type="match status" value="1"/>
</dbReference>
<dbReference type="FunFam" id="1.10.1200.10:FF:000005">
    <property type="entry name" value="Nonribosomal peptide synthetase 1"/>
    <property type="match status" value="1"/>
</dbReference>
<dbReference type="Pfam" id="PF00550">
    <property type="entry name" value="PP-binding"/>
    <property type="match status" value="2"/>
</dbReference>
<keyword evidence="4" id="KW-0597">Phosphoprotein</keyword>
<dbReference type="Proteomes" id="UP000550501">
    <property type="component" value="Unassembled WGS sequence"/>
</dbReference>
<evidence type="ECO:0000313" key="7">
    <source>
        <dbReference type="EMBL" id="MBB2992300.1"/>
    </source>
</evidence>
<dbReference type="FunFam" id="3.40.50.12780:FF:000012">
    <property type="entry name" value="Non-ribosomal peptide synthetase"/>
    <property type="match status" value="1"/>
</dbReference>
<protein>
    <submittedName>
        <fullName evidence="7">Mycobactin peptide synthetase MbtE</fullName>
    </submittedName>
</protein>